<evidence type="ECO:0000256" key="1">
    <source>
        <dbReference type="SAM" id="Phobius"/>
    </source>
</evidence>
<keyword evidence="3" id="KW-1185">Reference proteome</keyword>
<evidence type="ECO:0000313" key="3">
    <source>
        <dbReference type="Proteomes" id="UP001299546"/>
    </source>
</evidence>
<feature type="transmembrane region" description="Helical" evidence="1">
    <location>
        <begin position="82"/>
        <end position="105"/>
    </location>
</feature>
<name>A0ABS8DIK9_9FIRM</name>
<keyword evidence="1" id="KW-0472">Membrane</keyword>
<dbReference type="EMBL" id="JAJCIS010000009">
    <property type="protein sequence ID" value="MCB7388227.1"/>
    <property type="molecule type" value="Genomic_DNA"/>
</dbReference>
<comment type="caution">
    <text evidence="2">The sequence shown here is derived from an EMBL/GenBank/DDBJ whole genome shotgun (WGS) entry which is preliminary data.</text>
</comment>
<evidence type="ECO:0000313" key="2">
    <source>
        <dbReference type="EMBL" id="MCB7388227.1"/>
    </source>
</evidence>
<feature type="transmembrane region" description="Helical" evidence="1">
    <location>
        <begin position="54"/>
        <end position="75"/>
    </location>
</feature>
<proteinExistence type="predicted"/>
<protein>
    <submittedName>
        <fullName evidence="2">Uncharacterized protein</fullName>
    </submittedName>
</protein>
<keyword evidence="1" id="KW-1133">Transmembrane helix</keyword>
<reference evidence="2 3" key="1">
    <citation type="submission" date="2021-10" db="EMBL/GenBank/DDBJ databases">
        <title>Collection of gut derived symbiotic bacterial strains cultured from healthy donors.</title>
        <authorList>
            <person name="Lin H."/>
            <person name="Littmann E."/>
            <person name="Kohout C."/>
            <person name="Pamer E.G."/>
        </authorList>
    </citation>
    <scope>NUCLEOTIDE SEQUENCE [LARGE SCALE GENOMIC DNA]</scope>
    <source>
        <strain evidence="2 3">DFI.1.165</strain>
    </source>
</reference>
<sequence>MSRMIRQALLLLSLFIGVFFLLQTDTTLDSASIHSTDISVQSVDLVFRPVQVKTAGRVLIKVVSIPAAYLPLLFLFQCRADYFLRGLIAGIWLISFTIYTLHIIYREDGKKRPQSAQLYKLCK</sequence>
<gene>
    <name evidence="2" type="ORF">LIZ65_13125</name>
</gene>
<dbReference type="Proteomes" id="UP001299546">
    <property type="component" value="Unassembled WGS sequence"/>
</dbReference>
<keyword evidence="1" id="KW-0812">Transmembrane</keyword>
<organism evidence="2 3">
    <name type="scientific">Bariatricus massiliensis</name>
    <dbReference type="NCBI Taxonomy" id="1745713"/>
    <lineage>
        <taxon>Bacteria</taxon>
        <taxon>Bacillati</taxon>
        <taxon>Bacillota</taxon>
        <taxon>Clostridia</taxon>
        <taxon>Lachnospirales</taxon>
        <taxon>Lachnospiraceae</taxon>
        <taxon>Bariatricus</taxon>
    </lineage>
</organism>
<dbReference type="RefSeq" id="WP_066738538.1">
    <property type="nucleotide sequence ID" value="NZ_JAJCIQ010000009.1"/>
</dbReference>
<accession>A0ABS8DIK9</accession>